<evidence type="ECO:0000313" key="2">
    <source>
        <dbReference type="EMBL" id="KAJ7019056.1"/>
    </source>
</evidence>
<keyword evidence="3" id="KW-1185">Reference proteome</keyword>
<evidence type="ECO:0000256" key="1">
    <source>
        <dbReference type="SAM" id="MobiDB-lite"/>
    </source>
</evidence>
<gene>
    <name evidence="2" type="ORF">C8F04DRAFT_1276695</name>
</gene>
<feature type="compositionally biased region" description="Basic and acidic residues" evidence="1">
    <location>
        <begin position="1"/>
        <end position="47"/>
    </location>
</feature>
<name>A0AAD6WPM1_9AGAR</name>
<feature type="compositionally biased region" description="Low complexity" evidence="1">
    <location>
        <begin position="223"/>
        <end position="248"/>
    </location>
</feature>
<feature type="compositionally biased region" description="Basic residues" evidence="1">
    <location>
        <begin position="48"/>
        <end position="62"/>
    </location>
</feature>
<protein>
    <submittedName>
        <fullName evidence="2">Uncharacterized protein</fullName>
    </submittedName>
</protein>
<dbReference type="AlphaFoldDB" id="A0AAD6WPM1"/>
<feature type="compositionally biased region" description="Basic and acidic residues" evidence="1">
    <location>
        <begin position="148"/>
        <end position="168"/>
    </location>
</feature>
<organism evidence="2 3">
    <name type="scientific">Mycena alexandri</name>
    <dbReference type="NCBI Taxonomy" id="1745969"/>
    <lineage>
        <taxon>Eukaryota</taxon>
        <taxon>Fungi</taxon>
        <taxon>Dikarya</taxon>
        <taxon>Basidiomycota</taxon>
        <taxon>Agaricomycotina</taxon>
        <taxon>Agaricomycetes</taxon>
        <taxon>Agaricomycetidae</taxon>
        <taxon>Agaricales</taxon>
        <taxon>Marasmiineae</taxon>
        <taxon>Mycenaceae</taxon>
        <taxon>Mycena</taxon>
    </lineage>
</organism>
<sequence length="605" mass="66456">MDARTRRKATEARPGKVVNDNKQKRRTREEIEKDDQAKQQAKLDKQKKATKKKARFFARKNPRPSPIFPATLMAMDTNAPINFDTAMDDPVTNDEPPSKSELPSDPGDIELDRDSDRDSDYVEPGSHSAGEPSWDDSSDDEMNTRFAEFTKEKADYERAKAARHATKEPHRKAKGSGVPKQGAIRIQIEEHHEQPENSAPPSVKRKLTGSAEPTQAAKKPKAAKSATSWNRSRSTSCASSTSATSGRSLPRGTSSGDDLAGGVFDEDKEASSVAAGRAAKSTMNATAKMGITLKKKIVVLDIDGRIKHEKQKKYTNTDLPFPADGFAADLKFFQENFVPEVIDWAATLDNPFIATAYPEFKATMIAIWQKYFSAYTLDNAVEYMAGAAIGNWRSKIGKTALKIITDHLATLDTVQERRDWVAEQAYDMAFLYRDPETKGGSYRSDLFLRTFGKAHLTIALKTDVLYGHPVGAESLVAAGLERGLSLCRTGVSATEGIQRKGKKATLSFIAVPWADCTGSYLKPIKKLTLQKWTQIFGLATEYANTKPNSGDDLFDQSTDGDDSEEYVDPRARIIISDDEPEDEPVVNANAQVSGIGAGSSQIVTL</sequence>
<accession>A0AAD6WPM1</accession>
<comment type="caution">
    <text evidence="2">The sequence shown here is derived from an EMBL/GenBank/DDBJ whole genome shotgun (WGS) entry which is preliminary data.</text>
</comment>
<feature type="compositionally biased region" description="Basic and acidic residues" evidence="1">
    <location>
        <begin position="110"/>
        <end position="120"/>
    </location>
</feature>
<feature type="region of interest" description="Disordered" evidence="1">
    <location>
        <begin position="1"/>
        <end position="264"/>
    </location>
</feature>
<dbReference type="Proteomes" id="UP001218188">
    <property type="component" value="Unassembled WGS sequence"/>
</dbReference>
<evidence type="ECO:0000313" key="3">
    <source>
        <dbReference type="Proteomes" id="UP001218188"/>
    </source>
</evidence>
<reference evidence="2" key="1">
    <citation type="submission" date="2023-03" db="EMBL/GenBank/DDBJ databases">
        <title>Massive genome expansion in bonnet fungi (Mycena s.s.) driven by repeated elements and novel gene families across ecological guilds.</title>
        <authorList>
            <consortium name="Lawrence Berkeley National Laboratory"/>
            <person name="Harder C.B."/>
            <person name="Miyauchi S."/>
            <person name="Viragh M."/>
            <person name="Kuo A."/>
            <person name="Thoen E."/>
            <person name="Andreopoulos B."/>
            <person name="Lu D."/>
            <person name="Skrede I."/>
            <person name="Drula E."/>
            <person name="Henrissat B."/>
            <person name="Morin E."/>
            <person name="Kohler A."/>
            <person name="Barry K."/>
            <person name="LaButti K."/>
            <person name="Morin E."/>
            <person name="Salamov A."/>
            <person name="Lipzen A."/>
            <person name="Mereny Z."/>
            <person name="Hegedus B."/>
            <person name="Baldrian P."/>
            <person name="Stursova M."/>
            <person name="Weitz H."/>
            <person name="Taylor A."/>
            <person name="Grigoriev I.V."/>
            <person name="Nagy L.G."/>
            <person name="Martin F."/>
            <person name="Kauserud H."/>
        </authorList>
    </citation>
    <scope>NUCLEOTIDE SEQUENCE</scope>
    <source>
        <strain evidence="2">CBHHK200</strain>
    </source>
</reference>
<dbReference type="EMBL" id="JARJCM010000308">
    <property type="protein sequence ID" value="KAJ7019056.1"/>
    <property type="molecule type" value="Genomic_DNA"/>
</dbReference>
<proteinExistence type="predicted"/>